<proteinExistence type="predicted"/>
<evidence type="ECO:0000256" key="1">
    <source>
        <dbReference type="SAM" id="SignalP"/>
    </source>
</evidence>
<dbReference type="RefSeq" id="WP_110712553.1">
    <property type="nucleotide sequence ID" value="NZ_CP029773.1"/>
</dbReference>
<name>A0AAI9C0S4_STEMA</name>
<feature type="signal peptide" evidence="1">
    <location>
        <begin position="1"/>
        <end position="22"/>
    </location>
</feature>
<dbReference type="SUPFAM" id="SSF54427">
    <property type="entry name" value="NTF2-like"/>
    <property type="match status" value="1"/>
</dbReference>
<dbReference type="Proteomes" id="UP001218208">
    <property type="component" value="Unassembled WGS sequence"/>
</dbReference>
<dbReference type="InterPro" id="IPR032710">
    <property type="entry name" value="NTF2-like_dom_sf"/>
</dbReference>
<reference evidence="2" key="1">
    <citation type="submission" date="2022-07" db="EMBL/GenBank/DDBJ databases">
        <authorList>
            <consortium name="DAFM: The Division of Animal and Food Microbiology"/>
        </authorList>
    </citation>
    <scope>NUCLEOTIDE SEQUENCE</scope>
    <source>
        <strain evidence="2">19MO01SH01-2</strain>
    </source>
</reference>
<protein>
    <submittedName>
        <fullName evidence="2">Nuclear transport factor 2 family protein</fullName>
    </submittedName>
</protein>
<sequence>MQTSRAPLALLALLLSASPGHAGNNSPAHSPADGKAIEQVVESFRTSLINKDKPTYMSLFFSDKAEDIGWQFVSEDVRLQDIRKAKPDAIKARQIPANNFIALIDGVVASPKPKEETFSNTKIETDGDVASVSFDYSFHDDGVKTNWGKEMWQLVRTERGWKIFSVIYSMRDSRSPAE</sequence>
<feature type="chain" id="PRO_5042590588" evidence="1">
    <location>
        <begin position="23"/>
        <end position="178"/>
    </location>
</feature>
<dbReference type="AlphaFoldDB" id="A0AAI9C0S4"/>
<keyword evidence="1" id="KW-0732">Signal</keyword>
<accession>A0AAI9C0S4</accession>
<evidence type="ECO:0000313" key="3">
    <source>
        <dbReference type="Proteomes" id="UP001218208"/>
    </source>
</evidence>
<organism evidence="2 3">
    <name type="scientific">Stenotrophomonas maltophilia</name>
    <name type="common">Pseudomonas maltophilia</name>
    <name type="synonym">Xanthomonas maltophilia</name>
    <dbReference type="NCBI Taxonomy" id="40324"/>
    <lineage>
        <taxon>Bacteria</taxon>
        <taxon>Pseudomonadati</taxon>
        <taxon>Pseudomonadota</taxon>
        <taxon>Gammaproteobacteria</taxon>
        <taxon>Lysobacterales</taxon>
        <taxon>Lysobacteraceae</taxon>
        <taxon>Stenotrophomonas</taxon>
        <taxon>Stenotrophomonas maltophilia group</taxon>
    </lineage>
</organism>
<dbReference type="Gene3D" id="3.10.450.50">
    <property type="match status" value="1"/>
</dbReference>
<dbReference type="EMBL" id="ABLOJW010000014">
    <property type="protein sequence ID" value="EKT4093227.1"/>
    <property type="molecule type" value="Genomic_DNA"/>
</dbReference>
<gene>
    <name evidence="2" type="ORF">QEG23_002755</name>
</gene>
<comment type="caution">
    <text evidence="2">The sequence shown here is derived from an EMBL/GenBank/DDBJ whole genome shotgun (WGS) entry which is preliminary data.</text>
</comment>
<evidence type="ECO:0000313" key="2">
    <source>
        <dbReference type="EMBL" id="EKT4093227.1"/>
    </source>
</evidence>